<dbReference type="EMBL" id="CP041396">
    <property type="protein sequence ID" value="QDM12883.1"/>
    <property type="molecule type" value="Genomic_DNA"/>
</dbReference>
<gene>
    <name evidence="1" type="ORF">DYI28_29795</name>
</gene>
<keyword evidence="1" id="KW-0614">Plasmid</keyword>
<evidence type="ECO:0000313" key="1">
    <source>
        <dbReference type="EMBL" id="QDM12883.1"/>
    </source>
</evidence>
<proteinExistence type="predicted"/>
<dbReference type="RefSeq" id="WP_032846903.1">
    <property type="nucleotide sequence ID" value="NZ_CP041396.1"/>
</dbReference>
<evidence type="ECO:0000313" key="2">
    <source>
        <dbReference type="Proteomes" id="UP000318823"/>
    </source>
</evidence>
<name>A0AAP9IZ54_BACOV</name>
<geneLocation type="plasmid" evidence="1 2">
    <name>unnamed1</name>
</geneLocation>
<dbReference type="Proteomes" id="UP000318823">
    <property type="component" value="Plasmid unnamed1"/>
</dbReference>
<protein>
    <submittedName>
        <fullName evidence="1">Uncharacterized protein</fullName>
    </submittedName>
</protein>
<reference evidence="2" key="1">
    <citation type="journal article" date="2018" name="J. Anim. Genet.">
        <title>Acquired interbacterial defense systems protect against interspecies antagonism in the human gut microbiome.</title>
        <authorList>
            <person name="Ross B.D."/>
            <person name="Verster A.J."/>
            <person name="Radey M.C."/>
            <person name="Schmidtke D.T."/>
            <person name="Pope C.E."/>
            <person name="Hoffman L.R."/>
            <person name="Hajjar A."/>
            <person name="Peterson S.B."/>
            <person name="Borenstein E."/>
            <person name="Mougous J."/>
        </authorList>
    </citation>
    <scope>NUCLEOTIDE SEQUENCE [LARGE SCALE GENOMIC DNA]</scope>
    <source>
        <strain evidence="2">3725 D1 iv</strain>
        <plasmid evidence="2">unnamed1</plasmid>
    </source>
</reference>
<dbReference type="AlphaFoldDB" id="A0AAP9IZ54"/>
<accession>A0AAP9IZ54</accession>
<organism evidence="1 2">
    <name type="scientific">Bacteroides ovatus</name>
    <dbReference type="NCBI Taxonomy" id="28116"/>
    <lineage>
        <taxon>Bacteria</taxon>
        <taxon>Pseudomonadati</taxon>
        <taxon>Bacteroidota</taxon>
        <taxon>Bacteroidia</taxon>
        <taxon>Bacteroidales</taxon>
        <taxon>Bacteroidaceae</taxon>
        <taxon>Bacteroides</taxon>
    </lineage>
</organism>
<sequence>MEYSKTGRFTANQEKLAKEIAIRIAKLRKSGCCIFGKGDTLRVYKTKDIEHAQPSHLSTGSDYEHALKYIEAGHINDSGADDREYFEPGYITEE</sequence>